<feature type="non-terminal residue" evidence="1">
    <location>
        <position position="1"/>
    </location>
</feature>
<organism evidence="1 2">
    <name type="scientific">Cymbomonas tetramitiformis</name>
    <dbReference type="NCBI Taxonomy" id="36881"/>
    <lineage>
        <taxon>Eukaryota</taxon>
        <taxon>Viridiplantae</taxon>
        <taxon>Chlorophyta</taxon>
        <taxon>Pyramimonadophyceae</taxon>
        <taxon>Pyramimonadales</taxon>
        <taxon>Pyramimonadaceae</taxon>
        <taxon>Cymbomonas</taxon>
    </lineage>
</organism>
<accession>A0AAE0F7C6</accession>
<proteinExistence type="predicted"/>
<dbReference type="Proteomes" id="UP001190700">
    <property type="component" value="Unassembled WGS sequence"/>
</dbReference>
<dbReference type="AlphaFoldDB" id="A0AAE0F7C6"/>
<evidence type="ECO:0000313" key="2">
    <source>
        <dbReference type="Proteomes" id="UP001190700"/>
    </source>
</evidence>
<reference evidence="1 2" key="1">
    <citation type="journal article" date="2015" name="Genome Biol. Evol.">
        <title>Comparative Genomics of a Bacterivorous Green Alga Reveals Evolutionary Causalities and Consequences of Phago-Mixotrophic Mode of Nutrition.</title>
        <authorList>
            <person name="Burns J.A."/>
            <person name="Paasch A."/>
            <person name="Narechania A."/>
            <person name="Kim E."/>
        </authorList>
    </citation>
    <scope>NUCLEOTIDE SEQUENCE [LARGE SCALE GENOMIC DNA]</scope>
    <source>
        <strain evidence="1 2">PLY_AMNH</strain>
    </source>
</reference>
<sequence length="69" mass="7656">TICEINLKTYSKTLELLSLTSPTEFSYSCKESNVDEVTLMMFLQKACLFGLLAKLCNTSLSRGNRGVCP</sequence>
<comment type="caution">
    <text evidence="1">The sequence shown here is derived from an EMBL/GenBank/DDBJ whole genome shotgun (WGS) entry which is preliminary data.</text>
</comment>
<gene>
    <name evidence="1" type="ORF">CYMTET_36696</name>
</gene>
<dbReference type="EMBL" id="LGRX02024192">
    <property type="protein sequence ID" value="KAK3254077.1"/>
    <property type="molecule type" value="Genomic_DNA"/>
</dbReference>
<protein>
    <submittedName>
        <fullName evidence="1">Uncharacterized protein</fullName>
    </submittedName>
</protein>
<keyword evidence="2" id="KW-1185">Reference proteome</keyword>
<name>A0AAE0F7C6_9CHLO</name>
<evidence type="ECO:0000313" key="1">
    <source>
        <dbReference type="EMBL" id="KAK3254077.1"/>
    </source>
</evidence>